<keyword evidence="2" id="KW-0560">Oxidoreductase</keyword>
<comment type="similarity">
    <text evidence="1 2">Belongs to the iron/ascorbate-dependent oxidoreductase family.</text>
</comment>
<evidence type="ECO:0000259" key="3">
    <source>
        <dbReference type="PROSITE" id="PS51471"/>
    </source>
</evidence>
<dbReference type="EMBL" id="JAPEUX010000008">
    <property type="protein sequence ID" value="KAJ4347368.1"/>
    <property type="molecule type" value="Genomic_DNA"/>
</dbReference>
<dbReference type="InterPro" id="IPR050231">
    <property type="entry name" value="Iron_ascorbate_oxido_reductase"/>
</dbReference>
<dbReference type="PROSITE" id="PS51471">
    <property type="entry name" value="FE2OG_OXY"/>
    <property type="match status" value="1"/>
</dbReference>
<name>A0A9W8XDD9_9PLEO</name>
<dbReference type="AlphaFoldDB" id="A0A9W8XDD9"/>
<sequence>MKYKALGFTKTETKQPDRCEFFMLSQDELTGLAPAPQYPQPVATGLTAFGSYLAHARPIVELICRVLAMNLDLPPSTFMEKQSPTSKSGTLIRLIKYPASASEVDRRTSLVNHTDMGTITLLAGVLGGLQILRPPTESGGDEVWEHVKSEPNCLIVNMGDALVQWTGGVLRSNVHRVTYPPGEQAAYDRYSVAYLIRASSDCKMERLQGGRIPDKEVDGNYEDDDILADDWERKKNMALISGKDCVKSTGGNPMRGE</sequence>
<dbReference type="SUPFAM" id="SSF51197">
    <property type="entry name" value="Clavaminate synthase-like"/>
    <property type="match status" value="1"/>
</dbReference>
<gene>
    <name evidence="4" type="ORF">N0V89_011309</name>
</gene>
<protein>
    <recommendedName>
        <fullName evidence="3">Fe2OG dioxygenase domain-containing protein</fullName>
    </recommendedName>
</protein>
<dbReference type="InterPro" id="IPR005123">
    <property type="entry name" value="Oxoglu/Fe-dep_dioxygenase_dom"/>
</dbReference>
<evidence type="ECO:0000313" key="4">
    <source>
        <dbReference type="EMBL" id="KAJ4347368.1"/>
    </source>
</evidence>
<dbReference type="InterPro" id="IPR027443">
    <property type="entry name" value="IPNS-like_sf"/>
</dbReference>
<accession>A0A9W8XDD9</accession>
<evidence type="ECO:0000256" key="1">
    <source>
        <dbReference type="ARBA" id="ARBA00008056"/>
    </source>
</evidence>
<dbReference type="RefSeq" id="XP_056067168.1">
    <property type="nucleotide sequence ID" value="XM_056220041.1"/>
</dbReference>
<reference evidence="4" key="1">
    <citation type="submission" date="2022-10" db="EMBL/GenBank/DDBJ databases">
        <title>Tapping the CABI collections for fungal endophytes: first genome assemblies for Collariella, Neodidymelliopsis, Ascochyta clinopodiicola, Didymella pomorum, Didymosphaeria variabile, Neocosmospora piperis and Neocucurbitaria cava.</title>
        <authorList>
            <person name="Hill R."/>
        </authorList>
    </citation>
    <scope>NUCLEOTIDE SEQUENCE</scope>
    <source>
        <strain evidence="4">IMI 356815</strain>
    </source>
</reference>
<dbReference type="Proteomes" id="UP001140513">
    <property type="component" value="Unassembled WGS sequence"/>
</dbReference>
<dbReference type="GeneID" id="80914839"/>
<comment type="caution">
    <text evidence="4">The sequence shown here is derived from an EMBL/GenBank/DDBJ whole genome shotgun (WGS) entry which is preliminary data.</text>
</comment>
<keyword evidence="5" id="KW-1185">Reference proteome</keyword>
<dbReference type="OrthoDB" id="288590at2759"/>
<feature type="domain" description="Fe2OG dioxygenase" evidence="3">
    <location>
        <begin position="87"/>
        <end position="198"/>
    </location>
</feature>
<organism evidence="4 5">
    <name type="scientific">Didymosphaeria variabile</name>
    <dbReference type="NCBI Taxonomy" id="1932322"/>
    <lineage>
        <taxon>Eukaryota</taxon>
        <taxon>Fungi</taxon>
        <taxon>Dikarya</taxon>
        <taxon>Ascomycota</taxon>
        <taxon>Pezizomycotina</taxon>
        <taxon>Dothideomycetes</taxon>
        <taxon>Pleosporomycetidae</taxon>
        <taxon>Pleosporales</taxon>
        <taxon>Massarineae</taxon>
        <taxon>Didymosphaeriaceae</taxon>
        <taxon>Didymosphaeria</taxon>
    </lineage>
</organism>
<dbReference type="GO" id="GO:0046872">
    <property type="term" value="F:metal ion binding"/>
    <property type="evidence" value="ECO:0007669"/>
    <property type="project" value="UniProtKB-KW"/>
</dbReference>
<dbReference type="PANTHER" id="PTHR47990">
    <property type="entry name" value="2-OXOGLUTARATE (2OG) AND FE(II)-DEPENDENT OXYGENASE SUPERFAMILY PROTEIN-RELATED"/>
    <property type="match status" value="1"/>
</dbReference>
<keyword evidence="2" id="KW-0479">Metal-binding</keyword>
<keyword evidence="2" id="KW-0408">Iron</keyword>
<dbReference type="GO" id="GO:0016491">
    <property type="term" value="F:oxidoreductase activity"/>
    <property type="evidence" value="ECO:0007669"/>
    <property type="project" value="UniProtKB-KW"/>
</dbReference>
<dbReference type="InterPro" id="IPR044861">
    <property type="entry name" value="IPNS-like_FE2OG_OXY"/>
</dbReference>
<dbReference type="Pfam" id="PF03171">
    <property type="entry name" value="2OG-FeII_Oxy"/>
    <property type="match status" value="1"/>
</dbReference>
<evidence type="ECO:0000256" key="2">
    <source>
        <dbReference type="RuleBase" id="RU003682"/>
    </source>
</evidence>
<evidence type="ECO:0000313" key="5">
    <source>
        <dbReference type="Proteomes" id="UP001140513"/>
    </source>
</evidence>
<proteinExistence type="inferred from homology"/>
<dbReference type="Gene3D" id="2.60.120.330">
    <property type="entry name" value="B-lactam Antibiotic, Isopenicillin N Synthase, Chain"/>
    <property type="match status" value="1"/>
</dbReference>